<keyword evidence="10" id="KW-1185">Reference proteome</keyword>
<feature type="compositionally biased region" description="Basic residues" evidence="6">
    <location>
        <begin position="337"/>
        <end position="346"/>
    </location>
</feature>
<proteinExistence type="predicted"/>
<evidence type="ECO:0000313" key="10">
    <source>
        <dbReference type="Proteomes" id="UP000509303"/>
    </source>
</evidence>
<organism evidence="9 10">
    <name type="scientific">Streptomyces buecherae</name>
    <dbReference type="NCBI Taxonomy" id="2763006"/>
    <lineage>
        <taxon>Bacteria</taxon>
        <taxon>Bacillati</taxon>
        <taxon>Actinomycetota</taxon>
        <taxon>Actinomycetes</taxon>
        <taxon>Kitasatosporales</taxon>
        <taxon>Streptomycetaceae</taxon>
        <taxon>Streptomyces</taxon>
    </lineage>
</organism>
<comment type="subcellular location">
    <subcellularLocation>
        <location evidence="1">Cell membrane</location>
        <topology evidence="1">Multi-pass membrane protein</topology>
    </subcellularLocation>
</comment>
<evidence type="ECO:0000256" key="1">
    <source>
        <dbReference type="ARBA" id="ARBA00004651"/>
    </source>
</evidence>
<sequence>MERLLHSLGRMCAVRPWRTIGAWLVAAVALLAVGQAAGGTFVNDFRVPGVESQEATDTARDHFPAFGAVDSQIVWRAPDGTLDDPKRSAAVRRMLADIEKQPDVSKVDQPLPSPNGKAATTTVSYDQELGDLDKSHYERLDEAAEGARAAGLDVEFRGMVIDLGTEPTTSAAELVGVGAALIVLIIAFGSLVAAGLPLVVAAVGIVAGTALVLLVGAVIDIPTSAPIIAVMLGLGAGIDYALFILSRFRAQLAAGDAPADAAGHASAVAGHAVVFAGGTVVVAILGLSFAGIPFVGAMGIAGAITVGVMMVAALTLLPALLGLLGHRVNALPLPKLRRTGRQRGKARGAAAGGGGGPEGRGGGADLTLDAHGVAAPPTDSRAARWGEHVHRHRLVYACGATAVLIALTAPLLSLRLGNPDDGIQPPDLTQRQAYDHIAENFGPGWNAPLVITVTDAERGGAEALAAELKRDPEVARVTEPERSDDGAASLVTVVPRHAPQDKEVSDLVHRIRDDLAPQALADSGGRALVGGSTALQIDMADVVGERLPWVVLAVVGAGTLLLVGMFRAPVVALKAAVMTLLSIGVSFGVITAMFQWGWGLDLVGVDKTVPIMSAVPMLLFAVLFGLSMDYEVFLLSAIRESYEKTGDPRRAVIAGLSSTAGVITAAAIIMACVFLSFVSVPETLIKIIGIGLATAVVIDATLIRMVLVPAVMGLLGDAAWWRPGRRKEDAAAVASGGGGDGGHGGPGGERAPVGR</sequence>
<feature type="compositionally biased region" description="Gly residues" evidence="6">
    <location>
        <begin position="735"/>
        <end position="748"/>
    </location>
</feature>
<dbReference type="AlphaFoldDB" id="A0A7H8ND92"/>
<feature type="domain" description="Membrane transport protein MMPL" evidence="8">
    <location>
        <begin position="48"/>
        <end position="335"/>
    </location>
</feature>
<feature type="transmembrane region" description="Helical" evidence="7">
    <location>
        <begin position="684"/>
        <end position="716"/>
    </location>
</feature>
<evidence type="ECO:0000256" key="3">
    <source>
        <dbReference type="ARBA" id="ARBA00022692"/>
    </source>
</evidence>
<feature type="domain" description="Membrane transport protein MMPL" evidence="8">
    <location>
        <begin position="454"/>
        <end position="728"/>
    </location>
</feature>
<feature type="transmembrane region" description="Helical" evidence="7">
    <location>
        <begin position="610"/>
        <end position="630"/>
    </location>
</feature>
<keyword evidence="3 7" id="KW-0812">Transmembrane</keyword>
<keyword evidence="4 7" id="KW-1133">Transmembrane helix</keyword>
<dbReference type="GO" id="GO:0005886">
    <property type="term" value="C:plasma membrane"/>
    <property type="evidence" value="ECO:0007669"/>
    <property type="project" value="UniProtKB-SubCell"/>
</dbReference>
<feature type="transmembrane region" description="Helical" evidence="7">
    <location>
        <begin position="198"/>
        <end position="219"/>
    </location>
</feature>
<accession>A0A7H8ND92</accession>
<dbReference type="Proteomes" id="UP000509303">
    <property type="component" value="Chromosome"/>
</dbReference>
<feature type="transmembrane region" description="Helical" evidence="7">
    <location>
        <begin position="298"/>
        <end position="325"/>
    </location>
</feature>
<dbReference type="PANTHER" id="PTHR33406:SF13">
    <property type="entry name" value="MEMBRANE PROTEIN YDFJ"/>
    <property type="match status" value="1"/>
</dbReference>
<evidence type="ECO:0000256" key="4">
    <source>
        <dbReference type="ARBA" id="ARBA00022989"/>
    </source>
</evidence>
<feature type="transmembrane region" description="Helical" evidence="7">
    <location>
        <begin position="547"/>
        <end position="566"/>
    </location>
</feature>
<feature type="transmembrane region" description="Helical" evidence="7">
    <location>
        <begin position="267"/>
        <end position="292"/>
    </location>
</feature>
<reference evidence="9 10" key="1">
    <citation type="submission" date="2020-06" db="EMBL/GenBank/DDBJ databases">
        <title>Genome mining for natural products.</title>
        <authorList>
            <person name="Zhang B."/>
            <person name="Shi J."/>
            <person name="Ge H."/>
        </authorList>
    </citation>
    <scope>NUCLEOTIDE SEQUENCE [LARGE SCALE GENOMIC DNA]</scope>
    <source>
        <strain evidence="9 10">NA00687</strain>
    </source>
</reference>
<gene>
    <name evidence="9" type="ORF">HUT08_25945</name>
</gene>
<dbReference type="InterPro" id="IPR050545">
    <property type="entry name" value="Mycobact_MmpL"/>
</dbReference>
<dbReference type="InterPro" id="IPR004869">
    <property type="entry name" value="MMPL_dom"/>
</dbReference>
<feature type="region of interest" description="Disordered" evidence="6">
    <location>
        <begin position="102"/>
        <end position="122"/>
    </location>
</feature>
<feature type="transmembrane region" description="Helical" evidence="7">
    <location>
        <begin position="394"/>
        <end position="412"/>
    </location>
</feature>
<keyword evidence="5 7" id="KW-0472">Membrane</keyword>
<feature type="compositionally biased region" description="Gly residues" evidence="6">
    <location>
        <begin position="350"/>
        <end position="364"/>
    </location>
</feature>
<feature type="region of interest" description="Disordered" evidence="6">
    <location>
        <begin position="337"/>
        <end position="370"/>
    </location>
</feature>
<dbReference type="PANTHER" id="PTHR33406">
    <property type="entry name" value="MEMBRANE PROTEIN MJ1562-RELATED"/>
    <property type="match status" value="1"/>
</dbReference>
<evidence type="ECO:0000256" key="6">
    <source>
        <dbReference type="SAM" id="MobiDB-lite"/>
    </source>
</evidence>
<evidence type="ECO:0000256" key="5">
    <source>
        <dbReference type="ARBA" id="ARBA00023136"/>
    </source>
</evidence>
<feature type="transmembrane region" description="Helical" evidence="7">
    <location>
        <begin position="174"/>
        <end position="193"/>
    </location>
</feature>
<dbReference type="SUPFAM" id="SSF82866">
    <property type="entry name" value="Multidrug efflux transporter AcrB transmembrane domain"/>
    <property type="match status" value="2"/>
</dbReference>
<evidence type="ECO:0000313" key="9">
    <source>
        <dbReference type="EMBL" id="QKW52404.1"/>
    </source>
</evidence>
<evidence type="ECO:0000259" key="8">
    <source>
        <dbReference type="Pfam" id="PF03176"/>
    </source>
</evidence>
<evidence type="ECO:0000256" key="2">
    <source>
        <dbReference type="ARBA" id="ARBA00022475"/>
    </source>
</evidence>
<dbReference type="Gene3D" id="1.20.1640.10">
    <property type="entry name" value="Multidrug efflux transporter AcrB transmembrane domain"/>
    <property type="match status" value="2"/>
</dbReference>
<dbReference type="EMBL" id="CP054929">
    <property type="protein sequence ID" value="QKW52404.1"/>
    <property type="molecule type" value="Genomic_DNA"/>
</dbReference>
<evidence type="ECO:0000256" key="7">
    <source>
        <dbReference type="SAM" id="Phobius"/>
    </source>
</evidence>
<feature type="transmembrane region" description="Helical" evidence="7">
    <location>
        <begin position="578"/>
        <end position="598"/>
    </location>
</feature>
<feature type="transmembrane region" description="Helical" evidence="7">
    <location>
        <begin position="225"/>
        <end position="246"/>
    </location>
</feature>
<feature type="region of interest" description="Disordered" evidence="6">
    <location>
        <begin position="730"/>
        <end position="755"/>
    </location>
</feature>
<keyword evidence="2" id="KW-1003">Cell membrane</keyword>
<dbReference type="Pfam" id="PF03176">
    <property type="entry name" value="MMPL"/>
    <property type="match status" value="2"/>
</dbReference>
<feature type="transmembrane region" description="Helical" evidence="7">
    <location>
        <begin position="651"/>
        <end position="678"/>
    </location>
</feature>
<name>A0A7H8ND92_9ACTN</name>
<protein>
    <submittedName>
        <fullName evidence="9">MMPL family transporter</fullName>
    </submittedName>
</protein>